<comment type="caution">
    <text evidence="1">The sequence shown here is derived from an EMBL/GenBank/DDBJ whole genome shotgun (WGS) entry which is preliminary data.</text>
</comment>
<accession>A0AA88L399</accession>
<dbReference type="AlphaFoldDB" id="A0AA88L399"/>
<gene>
    <name evidence="1" type="ORF">QYM36_012622</name>
</gene>
<reference evidence="1" key="1">
    <citation type="submission" date="2023-07" db="EMBL/GenBank/DDBJ databases">
        <title>Chromosome-level genome assembly of Artemia franciscana.</title>
        <authorList>
            <person name="Jo E."/>
        </authorList>
    </citation>
    <scope>NUCLEOTIDE SEQUENCE</scope>
    <source>
        <tissue evidence="1">Whole body</tissue>
    </source>
</reference>
<dbReference type="EMBL" id="JAVRJZ010000016">
    <property type="protein sequence ID" value="KAK2711524.1"/>
    <property type="molecule type" value="Genomic_DNA"/>
</dbReference>
<dbReference type="Proteomes" id="UP001187531">
    <property type="component" value="Unassembled WGS sequence"/>
</dbReference>
<organism evidence="1 2">
    <name type="scientific">Artemia franciscana</name>
    <name type="common">Brine shrimp</name>
    <name type="synonym">Artemia sanfranciscana</name>
    <dbReference type="NCBI Taxonomy" id="6661"/>
    <lineage>
        <taxon>Eukaryota</taxon>
        <taxon>Metazoa</taxon>
        <taxon>Ecdysozoa</taxon>
        <taxon>Arthropoda</taxon>
        <taxon>Crustacea</taxon>
        <taxon>Branchiopoda</taxon>
        <taxon>Anostraca</taxon>
        <taxon>Artemiidae</taxon>
        <taxon>Artemia</taxon>
    </lineage>
</organism>
<proteinExistence type="predicted"/>
<sequence>MASLSGVSLSFVGSYKYIGFTMSPTLSDELHVKALSRSLCCRANLLIQYSVEKDLAYCFVYSVFPTGPGCEYRNRDSSFITGTRGWHRMRSKGAKAEKLISHFQSNGSNASFEVIAEVNETDFFGIFADETPSASHVECLAVGVRYIDGEGATKERLLVTVDYDPELGTNLGYERYLSVVLVDISLRIDKKFFKILELLGQRYYSVHTHLCLRKIRHI</sequence>
<evidence type="ECO:0000313" key="2">
    <source>
        <dbReference type="Proteomes" id="UP001187531"/>
    </source>
</evidence>
<evidence type="ECO:0000313" key="1">
    <source>
        <dbReference type="EMBL" id="KAK2711524.1"/>
    </source>
</evidence>
<protein>
    <submittedName>
        <fullName evidence="1">Uncharacterized protein</fullName>
    </submittedName>
</protein>
<name>A0AA88L399_ARTSF</name>
<keyword evidence="2" id="KW-1185">Reference proteome</keyword>